<dbReference type="RefSeq" id="WP_345675860.1">
    <property type="nucleotide sequence ID" value="NZ_BAABHS010000009.1"/>
</dbReference>
<name>A0ABP9H7W4_9ACTN</name>
<dbReference type="Proteomes" id="UP001500466">
    <property type="component" value="Unassembled WGS sequence"/>
</dbReference>
<feature type="region of interest" description="Disordered" evidence="1">
    <location>
        <begin position="45"/>
        <end position="87"/>
    </location>
</feature>
<feature type="compositionally biased region" description="Basic and acidic residues" evidence="1">
    <location>
        <begin position="45"/>
        <end position="63"/>
    </location>
</feature>
<gene>
    <name evidence="3" type="ORF">GCM10023205_29080</name>
</gene>
<keyword evidence="2" id="KW-1133">Transmembrane helix</keyword>
<comment type="caution">
    <text evidence="3">The sequence shown here is derived from an EMBL/GenBank/DDBJ whole genome shotgun (WGS) entry which is preliminary data.</text>
</comment>
<organism evidence="3 4">
    <name type="scientific">Yinghuangia aomiensis</name>
    <dbReference type="NCBI Taxonomy" id="676205"/>
    <lineage>
        <taxon>Bacteria</taxon>
        <taxon>Bacillati</taxon>
        <taxon>Actinomycetota</taxon>
        <taxon>Actinomycetes</taxon>
        <taxon>Kitasatosporales</taxon>
        <taxon>Streptomycetaceae</taxon>
        <taxon>Yinghuangia</taxon>
    </lineage>
</organism>
<evidence type="ECO:0000256" key="2">
    <source>
        <dbReference type="SAM" id="Phobius"/>
    </source>
</evidence>
<sequence>MTPIALQFALEDDKVAPGLLGFTVVAVIAAATWLLLKSMTKQLKRVDFEEKTPDRTTADRTGDGDGATGDSANSDADHREPQGNGAK</sequence>
<evidence type="ECO:0000256" key="1">
    <source>
        <dbReference type="SAM" id="MobiDB-lite"/>
    </source>
</evidence>
<accession>A0ABP9H7W4</accession>
<keyword evidence="2" id="KW-0812">Transmembrane</keyword>
<evidence type="ECO:0000313" key="4">
    <source>
        <dbReference type="Proteomes" id="UP001500466"/>
    </source>
</evidence>
<keyword evidence="2" id="KW-0472">Membrane</keyword>
<proteinExistence type="predicted"/>
<protein>
    <submittedName>
        <fullName evidence="3">Uncharacterized protein</fullName>
    </submittedName>
</protein>
<keyword evidence="4" id="KW-1185">Reference proteome</keyword>
<feature type="transmembrane region" description="Helical" evidence="2">
    <location>
        <begin position="15"/>
        <end position="36"/>
    </location>
</feature>
<evidence type="ECO:0000313" key="3">
    <source>
        <dbReference type="EMBL" id="GAA4963374.1"/>
    </source>
</evidence>
<reference evidence="4" key="1">
    <citation type="journal article" date="2019" name="Int. J. Syst. Evol. Microbiol.">
        <title>The Global Catalogue of Microorganisms (GCM) 10K type strain sequencing project: providing services to taxonomists for standard genome sequencing and annotation.</title>
        <authorList>
            <consortium name="The Broad Institute Genomics Platform"/>
            <consortium name="The Broad Institute Genome Sequencing Center for Infectious Disease"/>
            <person name="Wu L."/>
            <person name="Ma J."/>
        </authorList>
    </citation>
    <scope>NUCLEOTIDE SEQUENCE [LARGE SCALE GENOMIC DNA]</scope>
    <source>
        <strain evidence="4">JCM 17986</strain>
    </source>
</reference>
<dbReference type="EMBL" id="BAABHS010000009">
    <property type="protein sequence ID" value="GAA4963374.1"/>
    <property type="molecule type" value="Genomic_DNA"/>
</dbReference>